<evidence type="ECO:0000313" key="2">
    <source>
        <dbReference type="Proteomes" id="UP001187192"/>
    </source>
</evidence>
<keyword evidence="2" id="KW-1185">Reference proteome</keyword>
<dbReference type="EMBL" id="BTGU01000037">
    <property type="protein sequence ID" value="GMN51401.1"/>
    <property type="molecule type" value="Genomic_DNA"/>
</dbReference>
<name>A0AA88DCQ3_FICCA</name>
<protein>
    <submittedName>
        <fullName evidence="1">Uncharacterized protein</fullName>
    </submittedName>
</protein>
<evidence type="ECO:0000313" key="1">
    <source>
        <dbReference type="EMBL" id="GMN51401.1"/>
    </source>
</evidence>
<dbReference type="Proteomes" id="UP001187192">
    <property type="component" value="Unassembled WGS sequence"/>
</dbReference>
<comment type="caution">
    <text evidence="1">The sequence shown here is derived from an EMBL/GenBank/DDBJ whole genome shotgun (WGS) entry which is preliminary data.</text>
</comment>
<sequence>MSVQLGDEGWCRSRDKNGYSDRYLVDRYLSSPATVRLSVGTERHDRGSLGRPSYKGLSCGQVSVARASILEPDGDLLEVPKGDIVRGSTAQRSSYNPTRAANYSREDYHLRAALRVHEKFREGKPSIHCIDFYEKMNDLSGESDNDILFAEVDITGSTESTDSTDYTAAARTAEQLSTFGREWSSDEESESSRSATLQDMEMVDHARGHPVYTEDYFATAVTSEYLESLREEFQIPENVELVVPDPDDLPSRPPPNNVTLSMEFFRASLCLSFHPFLWWTLRRLNVATMQLNANAYRILINYFILWTAPSSTRSNYFQGYKGTFIASCPDSDKNYKHLWLNAKGKWLSGQSDYGQVPPGERVSLIL</sequence>
<accession>A0AA88DCQ3</accession>
<reference evidence="1" key="1">
    <citation type="submission" date="2023-07" db="EMBL/GenBank/DDBJ databases">
        <title>draft genome sequence of fig (Ficus carica).</title>
        <authorList>
            <person name="Takahashi T."/>
            <person name="Nishimura K."/>
        </authorList>
    </citation>
    <scope>NUCLEOTIDE SEQUENCE</scope>
</reference>
<proteinExistence type="predicted"/>
<organism evidence="1 2">
    <name type="scientific">Ficus carica</name>
    <name type="common">Common fig</name>
    <dbReference type="NCBI Taxonomy" id="3494"/>
    <lineage>
        <taxon>Eukaryota</taxon>
        <taxon>Viridiplantae</taxon>
        <taxon>Streptophyta</taxon>
        <taxon>Embryophyta</taxon>
        <taxon>Tracheophyta</taxon>
        <taxon>Spermatophyta</taxon>
        <taxon>Magnoliopsida</taxon>
        <taxon>eudicotyledons</taxon>
        <taxon>Gunneridae</taxon>
        <taxon>Pentapetalae</taxon>
        <taxon>rosids</taxon>
        <taxon>fabids</taxon>
        <taxon>Rosales</taxon>
        <taxon>Moraceae</taxon>
        <taxon>Ficeae</taxon>
        <taxon>Ficus</taxon>
    </lineage>
</organism>
<gene>
    <name evidence="1" type="ORF">TIFTF001_020555</name>
</gene>
<dbReference type="AlphaFoldDB" id="A0AA88DCQ3"/>